<evidence type="ECO:0000259" key="2">
    <source>
        <dbReference type="Pfam" id="PF04773"/>
    </source>
</evidence>
<dbReference type="Gene3D" id="3.55.50.30">
    <property type="match status" value="1"/>
</dbReference>
<sequence length="395" mass="43830">MAADSERLNHLFERYLRRECTPEEVEELVSLLQQADTGEKLSGRLSALWETLSAEKKSYPVDWREMYKNVTGHPSTSSVRILRRRRLYLTAAATAALLLGSAAVYFHDHTPLRSPQASAGVRQEITPGGNKARLTLSDGTTVPLGEAEKTIPVRQGNVRVRQDSGALTYHALQGNTSPASPEYNTLSTPRGGQYQLQLSDGTRVWLNAASSVRYPTVFTGKTREVGITGEAYFDVAPDPDRPFVVRANHTEVKVLSTEFNIDAYPDEHRVRTTLVKGKVKVRPEGNNGRALLLQPGQQAESPEDGPTLLAAADVDEATAWKRGLFVFHNDDLASIMRKLGRWYDIEVSYKENRLPSSHFTGAIRRQENIGRVLEMLALTGGAHFEVRGRQVIVTP</sequence>
<organism evidence="4 5">
    <name type="scientific">Compostibacter hankyongensis</name>
    <dbReference type="NCBI Taxonomy" id="1007089"/>
    <lineage>
        <taxon>Bacteria</taxon>
        <taxon>Pseudomonadati</taxon>
        <taxon>Bacteroidota</taxon>
        <taxon>Chitinophagia</taxon>
        <taxon>Chitinophagales</taxon>
        <taxon>Chitinophagaceae</taxon>
        <taxon>Compostibacter</taxon>
    </lineage>
</organism>
<feature type="domain" description="FecR protein" evidence="2">
    <location>
        <begin position="185"/>
        <end position="280"/>
    </location>
</feature>
<proteinExistence type="predicted"/>
<dbReference type="InterPro" id="IPR006860">
    <property type="entry name" value="FecR"/>
</dbReference>
<dbReference type="Proteomes" id="UP001501207">
    <property type="component" value="Unassembled WGS sequence"/>
</dbReference>
<evidence type="ECO:0000256" key="1">
    <source>
        <dbReference type="SAM" id="Phobius"/>
    </source>
</evidence>
<keyword evidence="1" id="KW-0472">Membrane</keyword>
<protein>
    <recommendedName>
        <fullName evidence="6">FecR family protein</fullName>
    </recommendedName>
</protein>
<feature type="domain" description="Protein FecR C-terminal" evidence="3">
    <location>
        <begin position="325"/>
        <end position="393"/>
    </location>
</feature>
<evidence type="ECO:0008006" key="6">
    <source>
        <dbReference type="Google" id="ProtNLM"/>
    </source>
</evidence>
<feature type="transmembrane region" description="Helical" evidence="1">
    <location>
        <begin position="87"/>
        <end position="106"/>
    </location>
</feature>
<dbReference type="RefSeq" id="WP_344980041.1">
    <property type="nucleotide sequence ID" value="NZ_BAABFN010000006.1"/>
</dbReference>
<comment type="caution">
    <text evidence="4">The sequence shown here is derived from an EMBL/GenBank/DDBJ whole genome shotgun (WGS) entry which is preliminary data.</text>
</comment>
<gene>
    <name evidence="4" type="ORF">GCM10023143_26220</name>
</gene>
<name>A0ABP8G0Y9_9BACT</name>
<evidence type="ECO:0000313" key="5">
    <source>
        <dbReference type="Proteomes" id="UP001501207"/>
    </source>
</evidence>
<accession>A0ABP8G0Y9</accession>
<keyword evidence="5" id="KW-1185">Reference proteome</keyword>
<dbReference type="InterPro" id="IPR032508">
    <property type="entry name" value="FecR_C"/>
</dbReference>
<dbReference type="Gene3D" id="2.60.120.1440">
    <property type="match status" value="1"/>
</dbReference>
<dbReference type="PANTHER" id="PTHR30273:SF2">
    <property type="entry name" value="PROTEIN FECR"/>
    <property type="match status" value="1"/>
</dbReference>
<dbReference type="Pfam" id="PF04773">
    <property type="entry name" value="FecR"/>
    <property type="match status" value="1"/>
</dbReference>
<keyword evidence="1" id="KW-0812">Transmembrane</keyword>
<dbReference type="Pfam" id="PF16344">
    <property type="entry name" value="FecR_C"/>
    <property type="match status" value="1"/>
</dbReference>
<evidence type="ECO:0000259" key="3">
    <source>
        <dbReference type="Pfam" id="PF16344"/>
    </source>
</evidence>
<dbReference type="InterPro" id="IPR012373">
    <property type="entry name" value="Ferrdict_sens_TM"/>
</dbReference>
<dbReference type="EMBL" id="BAABFN010000006">
    <property type="protein sequence ID" value="GAA4315063.1"/>
    <property type="molecule type" value="Genomic_DNA"/>
</dbReference>
<evidence type="ECO:0000313" key="4">
    <source>
        <dbReference type="EMBL" id="GAA4315063.1"/>
    </source>
</evidence>
<dbReference type="PANTHER" id="PTHR30273">
    <property type="entry name" value="PERIPLASMIC SIGNAL SENSOR AND SIGMA FACTOR ACTIVATOR FECR-RELATED"/>
    <property type="match status" value="1"/>
</dbReference>
<reference evidence="5" key="1">
    <citation type="journal article" date="2019" name="Int. J. Syst. Evol. Microbiol.">
        <title>The Global Catalogue of Microorganisms (GCM) 10K type strain sequencing project: providing services to taxonomists for standard genome sequencing and annotation.</title>
        <authorList>
            <consortium name="The Broad Institute Genomics Platform"/>
            <consortium name="The Broad Institute Genome Sequencing Center for Infectious Disease"/>
            <person name="Wu L."/>
            <person name="Ma J."/>
        </authorList>
    </citation>
    <scope>NUCLEOTIDE SEQUENCE [LARGE SCALE GENOMIC DNA]</scope>
    <source>
        <strain evidence="5">JCM 17664</strain>
    </source>
</reference>
<keyword evidence="1" id="KW-1133">Transmembrane helix</keyword>